<organism evidence="2 3">
    <name type="scientific">Bowmanella dokdonensis</name>
    <dbReference type="NCBI Taxonomy" id="751969"/>
    <lineage>
        <taxon>Bacteria</taxon>
        <taxon>Pseudomonadati</taxon>
        <taxon>Pseudomonadota</taxon>
        <taxon>Gammaproteobacteria</taxon>
        <taxon>Alteromonadales</taxon>
        <taxon>Alteromonadaceae</taxon>
        <taxon>Bowmanella</taxon>
    </lineage>
</organism>
<keyword evidence="3" id="KW-1185">Reference proteome</keyword>
<dbReference type="PROSITE" id="PS51178">
    <property type="entry name" value="PASTA"/>
    <property type="match status" value="4"/>
</dbReference>
<name>A0A939IQP6_9ALTE</name>
<feature type="domain" description="PASTA" evidence="1">
    <location>
        <begin position="607"/>
        <end position="672"/>
    </location>
</feature>
<gene>
    <name evidence="2" type="ORF">J0A66_18155</name>
</gene>
<comment type="caution">
    <text evidence="2">The sequence shown here is derived from an EMBL/GenBank/DDBJ whole genome shotgun (WGS) entry which is preliminary data.</text>
</comment>
<dbReference type="Gene3D" id="2.60.40.10">
    <property type="entry name" value="Immunoglobulins"/>
    <property type="match status" value="2"/>
</dbReference>
<dbReference type="RefSeq" id="WP_206575272.1">
    <property type="nucleotide sequence ID" value="NZ_JAFKCV010000014.1"/>
</dbReference>
<feature type="domain" description="PASTA" evidence="1">
    <location>
        <begin position="740"/>
        <end position="806"/>
    </location>
</feature>
<dbReference type="EMBL" id="JAFKCV010000014">
    <property type="protein sequence ID" value="MBN7827160.1"/>
    <property type="molecule type" value="Genomic_DNA"/>
</dbReference>
<dbReference type="Proteomes" id="UP000664654">
    <property type="component" value="Unassembled WGS sequence"/>
</dbReference>
<protein>
    <submittedName>
        <fullName evidence="2">PASTA domain-containing protein</fullName>
    </submittedName>
</protein>
<dbReference type="SUPFAM" id="SSF63446">
    <property type="entry name" value="Type I dockerin domain"/>
    <property type="match status" value="1"/>
</dbReference>
<dbReference type="Gene3D" id="1.10.1330.10">
    <property type="entry name" value="Dockerin domain"/>
    <property type="match status" value="1"/>
</dbReference>
<reference evidence="2" key="1">
    <citation type="submission" date="2021-03" db="EMBL/GenBank/DDBJ databases">
        <title>novel species isolated from a fishpond in China.</title>
        <authorList>
            <person name="Lu H."/>
            <person name="Cai Z."/>
        </authorList>
    </citation>
    <scope>NUCLEOTIDE SEQUENCE</scope>
    <source>
        <strain evidence="2">JCM 30855</strain>
    </source>
</reference>
<evidence type="ECO:0000313" key="3">
    <source>
        <dbReference type="Proteomes" id="UP000664654"/>
    </source>
</evidence>
<proteinExistence type="predicted"/>
<dbReference type="SMART" id="SM00740">
    <property type="entry name" value="PASTA"/>
    <property type="match status" value="4"/>
</dbReference>
<feature type="domain" description="PASTA" evidence="1">
    <location>
        <begin position="807"/>
        <end position="873"/>
    </location>
</feature>
<dbReference type="PROSITE" id="PS00018">
    <property type="entry name" value="EF_HAND_1"/>
    <property type="match status" value="1"/>
</dbReference>
<dbReference type="Pfam" id="PF18911">
    <property type="entry name" value="PKD_4"/>
    <property type="match status" value="1"/>
</dbReference>
<dbReference type="InterPro" id="IPR036439">
    <property type="entry name" value="Dockerin_dom_sf"/>
</dbReference>
<dbReference type="InterPro" id="IPR018247">
    <property type="entry name" value="EF_Hand_1_Ca_BS"/>
</dbReference>
<evidence type="ECO:0000313" key="2">
    <source>
        <dbReference type="EMBL" id="MBN7827160.1"/>
    </source>
</evidence>
<feature type="domain" description="PASTA" evidence="1">
    <location>
        <begin position="673"/>
        <end position="739"/>
    </location>
</feature>
<dbReference type="Pfam" id="PF03793">
    <property type="entry name" value="PASTA"/>
    <property type="match status" value="4"/>
</dbReference>
<dbReference type="AlphaFoldDB" id="A0A939IQP6"/>
<evidence type="ECO:0000259" key="1">
    <source>
        <dbReference type="PROSITE" id="PS51178"/>
    </source>
</evidence>
<accession>A0A939IQP6</accession>
<dbReference type="CDD" id="cd06577">
    <property type="entry name" value="PASTA_pknB"/>
    <property type="match status" value="4"/>
</dbReference>
<sequence>MQAQTVFASDCNLGFKNVFQDNEPVCATGQAGGSLFGASGLVCVVPPGAAPNNGNDVTAGGCNSTGGFPGSFFDLMVWLPPLTPGNYDIVVVNNQGGSARDAIAVVSSGGAPPTVDVAAIKAAAGAQANAWQNTADWGANLSNNATAISIAWAAATGDWLSVAVNVAGTLAGIPTDYNGAVLQQGGQIIAALAGGQAAKYKTLENDPPDPQFMEFVAIDIGAVNTELAAQAHLYLGVPLSYPFSPRISDPLDQVSIALANSMAEEQAMVFSLTRTLEKFQGAEAADDDLFTFLQAQELTKYADLLADRLSATRQLAMDYKTELADKGLASLVYDGADIAALNTRLINSGLTPEEEQSLRDSGFTDADILFLFDRINAFPPPTGTYSRGGGIDSIVAAIDTFLPAVQQLGSQAQEVVDHFAPSVTSGHPTANPGGPYVGNEGQTFNLDGSGSSDPTGQALSFDWDLDMDGQFDDAFGSLVSPVFTTPMVGKMGLRVTDTDGNQDIAYADLEVQELNGPPQITAFTPAELTPSASNLNPLGFSASATDPDADPLSFEWRLDNSVVSTDPSWLYTPGVGETGNAIVKLTVTDASTLSPDAIETRFVQILDEVLVPDVVGLPQADAESAITASRLEVGVISTAQDPVVPTGNIISQTPQGGSQAIAGDSVDLTLSLGPTLVPVPDVVGLSQADAEAAIVAAGLTVGIVSTENSSTVPAGEVISQNPSGGTALPGSPVDLVISDGPVLVEIPNVIGLSQADAQAAIVAAGLTVGAVTQQNSTTVPVGTVISQNPTSGLVPEGSQVDLVVSLGAAQIAVPDVVGLLQANAEATITNAGLTVGIVTFEYSNVVPQGLVISQTPSDGFAAPGSPVDLVVSSGVKGDLDGDGDVDLDDINLILQARNQPASGPDDPRDLDGDGVITVLDARLLMLTCTRARCAVN</sequence>
<dbReference type="InterPro" id="IPR005543">
    <property type="entry name" value="PASTA_dom"/>
</dbReference>
<dbReference type="InterPro" id="IPR013783">
    <property type="entry name" value="Ig-like_fold"/>
</dbReference>
<dbReference type="Gene3D" id="3.30.10.20">
    <property type="match status" value="4"/>
</dbReference>
<dbReference type="InterPro" id="IPR000601">
    <property type="entry name" value="PKD_dom"/>
</dbReference>
<dbReference type="GO" id="GO:0000272">
    <property type="term" value="P:polysaccharide catabolic process"/>
    <property type="evidence" value="ECO:0007669"/>
    <property type="project" value="InterPro"/>
</dbReference>